<dbReference type="Proteomes" id="UP000037035">
    <property type="component" value="Unassembled WGS sequence"/>
</dbReference>
<evidence type="ECO:0000313" key="1">
    <source>
        <dbReference type="EMBL" id="KNZ56558.1"/>
    </source>
</evidence>
<feature type="non-terminal residue" evidence="1">
    <location>
        <position position="1"/>
    </location>
</feature>
<dbReference type="OrthoDB" id="2513692at2759"/>
<dbReference type="VEuPathDB" id="FungiDB:VP01_2376g2"/>
<protein>
    <submittedName>
        <fullName evidence="1">Uncharacterized protein</fullName>
    </submittedName>
</protein>
<keyword evidence="2" id="KW-1185">Reference proteome</keyword>
<comment type="caution">
    <text evidence="1">The sequence shown here is derived from an EMBL/GenBank/DDBJ whole genome shotgun (WGS) entry which is preliminary data.</text>
</comment>
<sequence>DFKMSSVNVYSLDGFSMYLMPKTAAPECPPCQSDILPSVFEDDDECELESPVSGVLSKINKVLQKISVRSKLSARTRSSSPKFFSPSRLRSLTLSRGSSRFAPNSHHPEISA</sequence>
<dbReference type="AlphaFoldDB" id="A0A0L6V715"/>
<evidence type="ECO:0000313" key="2">
    <source>
        <dbReference type="Proteomes" id="UP000037035"/>
    </source>
</evidence>
<dbReference type="EMBL" id="LAVV01007254">
    <property type="protein sequence ID" value="KNZ56558.1"/>
    <property type="molecule type" value="Genomic_DNA"/>
</dbReference>
<name>A0A0L6V715_9BASI</name>
<reference evidence="1 2" key="1">
    <citation type="submission" date="2015-08" db="EMBL/GenBank/DDBJ databases">
        <title>Next Generation Sequencing and Analysis of the Genome of Puccinia sorghi L Schw, the Causal Agent of Maize Common Rust.</title>
        <authorList>
            <person name="Rochi L."/>
            <person name="Burguener G."/>
            <person name="Darino M."/>
            <person name="Turjanski A."/>
            <person name="Kreff E."/>
            <person name="Dieguez M.J."/>
            <person name="Sacco F."/>
        </authorList>
    </citation>
    <scope>NUCLEOTIDE SEQUENCE [LARGE SCALE GENOMIC DNA]</scope>
    <source>
        <strain evidence="1 2">RO10H11247</strain>
    </source>
</reference>
<organism evidence="1 2">
    <name type="scientific">Puccinia sorghi</name>
    <dbReference type="NCBI Taxonomy" id="27349"/>
    <lineage>
        <taxon>Eukaryota</taxon>
        <taxon>Fungi</taxon>
        <taxon>Dikarya</taxon>
        <taxon>Basidiomycota</taxon>
        <taxon>Pucciniomycotina</taxon>
        <taxon>Pucciniomycetes</taxon>
        <taxon>Pucciniales</taxon>
        <taxon>Pucciniaceae</taxon>
        <taxon>Puccinia</taxon>
    </lineage>
</organism>
<proteinExistence type="predicted"/>
<accession>A0A0L6V715</accession>
<gene>
    <name evidence="1" type="ORF">VP01_2376g2</name>
</gene>